<sequence length="171" mass="18789">MIHRLRAWRPEWFGLPVAHLQAIHVCAAAGDPMDTIESIEAIAGSGLRGDRYATHRGHWHAVESCPVTLITAPELQRASQRRGRPIAPGEHRRNLVVSDWYRIPRQSGFLRIGEAVLKIGRPRPPCGYLNQLVGDNLARALGLDSGICLEVAHSGILRVGDRVSWHPGGPA</sequence>
<accession>A0A0G3G5Q5</accession>
<dbReference type="EMBL" id="CP011367">
    <property type="protein sequence ID" value="AKJ94832.1"/>
    <property type="molecule type" value="Genomic_DNA"/>
</dbReference>
<feature type="domain" description="MOSC" evidence="1">
    <location>
        <begin position="34"/>
        <end position="166"/>
    </location>
</feature>
<dbReference type="GO" id="GO:0030170">
    <property type="term" value="F:pyridoxal phosphate binding"/>
    <property type="evidence" value="ECO:0007669"/>
    <property type="project" value="InterPro"/>
</dbReference>
<proteinExistence type="predicted"/>
<organism evidence="2 3">
    <name type="scientific">Thioalkalivibrio versutus</name>
    <dbReference type="NCBI Taxonomy" id="106634"/>
    <lineage>
        <taxon>Bacteria</taxon>
        <taxon>Pseudomonadati</taxon>
        <taxon>Pseudomonadota</taxon>
        <taxon>Gammaproteobacteria</taxon>
        <taxon>Chromatiales</taxon>
        <taxon>Ectothiorhodospiraceae</taxon>
        <taxon>Thioalkalivibrio</taxon>
    </lineage>
</organism>
<protein>
    <recommendedName>
        <fullName evidence="1">MOSC domain-containing protein</fullName>
    </recommendedName>
</protein>
<gene>
    <name evidence="2" type="ORF">TVD_05390</name>
</gene>
<evidence type="ECO:0000313" key="3">
    <source>
        <dbReference type="Proteomes" id="UP000064201"/>
    </source>
</evidence>
<dbReference type="PANTHER" id="PTHR36930:SF1">
    <property type="entry name" value="MOSC DOMAIN-CONTAINING PROTEIN"/>
    <property type="match status" value="1"/>
</dbReference>
<dbReference type="PATRIC" id="fig|106634.4.peg.1102"/>
<dbReference type="OrthoDB" id="1550913at2"/>
<name>A0A0G3G5Q5_9GAMM</name>
<dbReference type="Pfam" id="PF03473">
    <property type="entry name" value="MOSC"/>
    <property type="match status" value="1"/>
</dbReference>
<dbReference type="Gene3D" id="2.40.33.20">
    <property type="entry name" value="PK beta-barrel domain-like"/>
    <property type="match status" value="1"/>
</dbReference>
<dbReference type="InterPro" id="IPR005302">
    <property type="entry name" value="MoCF_Sase_C"/>
</dbReference>
<dbReference type="RefSeq" id="WP_019563499.1">
    <property type="nucleotide sequence ID" value="NZ_CP011367.1"/>
</dbReference>
<dbReference type="GO" id="GO:0003824">
    <property type="term" value="F:catalytic activity"/>
    <property type="evidence" value="ECO:0007669"/>
    <property type="project" value="InterPro"/>
</dbReference>
<dbReference type="KEGG" id="tvr:TVD_05390"/>
<reference evidence="2 3" key="1">
    <citation type="submission" date="2015-04" db="EMBL/GenBank/DDBJ databases">
        <title>Complete Sequence for the Genome of the Thioalkalivibrio versutus D301.</title>
        <authorList>
            <person name="Mu T."/>
            <person name="Zhou J."/>
            <person name="Xu X."/>
        </authorList>
    </citation>
    <scope>NUCLEOTIDE SEQUENCE [LARGE SCALE GENOMIC DNA]</scope>
    <source>
        <strain evidence="2 3">D301</strain>
    </source>
</reference>
<dbReference type="GO" id="GO:0030151">
    <property type="term" value="F:molybdenum ion binding"/>
    <property type="evidence" value="ECO:0007669"/>
    <property type="project" value="InterPro"/>
</dbReference>
<dbReference type="AlphaFoldDB" id="A0A0G3G5Q5"/>
<dbReference type="SUPFAM" id="SSF50800">
    <property type="entry name" value="PK beta-barrel domain-like"/>
    <property type="match status" value="1"/>
</dbReference>
<evidence type="ECO:0000313" key="2">
    <source>
        <dbReference type="EMBL" id="AKJ94832.1"/>
    </source>
</evidence>
<dbReference type="InterPro" id="IPR052716">
    <property type="entry name" value="MOSC_domain"/>
</dbReference>
<dbReference type="PANTHER" id="PTHR36930">
    <property type="entry name" value="METAL-SULFUR CLUSTER BIOSYNTHESIS PROTEINS YUAD-RELATED"/>
    <property type="match status" value="1"/>
</dbReference>
<evidence type="ECO:0000259" key="1">
    <source>
        <dbReference type="PROSITE" id="PS51340"/>
    </source>
</evidence>
<dbReference type="InterPro" id="IPR011037">
    <property type="entry name" value="Pyrv_Knase-like_insert_dom_sf"/>
</dbReference>
<dbReference type="PROSITE" id="PS51340">
    <property type="entry name" value="MOSC"/>
    <property type="match status" value="1"/>
</dbReference>
<keyword evidence="3" id="KW-1185">Reference proteome</keyword>
<dbReference type="Proteomes" id="UP000064201">
    <property type="component" value="Chromosome"/>
</dbReference>
<dbReference type="STRING" id="106634.TVD_05390"/>